<proteinExistence type="predicted"/>
<evidence type="ECO:0000313" key="3">
    <source>
        <dbReference type="Proteomes" id="UP001283361"/>
    </source>
</evidence>
<keyword evidence="3" id="KW-1185">Reference proteome</keyword>
<name>A0AAE1E2Y9_9GAST</name>
<organism evidence="2 3">
    <name type="scientific">Elysia crispata</name>
    <name type="common">lettuce slug</name>
    <dbReference type="NCBI Taxonomy" id="231223"/>
    <lineage>
        <taxon>Eukaryota</taxon>
        <taxon>Metazoa</taxon>
        <taxon>Spiralia</taxon>
        <taxon>Lophotrochozoa</taxon>
        <taxon>Mollusca</taxon>
        <taxon>Gastropoda</taxon>
        <taxon>Heterobranchia</taxon>
        <taxon>Euthyneura</taxon>
        <taxon>Panpulmonata</taxon>
        <taxon>Sacoglossa</taxon>
        <taxon>Placobranchoidea</taxon>
        <taxon>Plakobranchidae</taxon>
        <taxon>Elysia</taxon>
    </lineage>
</organism>
<reference evidence="2" key="1">
    <citation type="journal article" date="2023" name="G3 (Bethesda)">
        <title>A reference genome for the long-term kleptoplast-retaining sea slug Elysia crispata morphotype clarki.</title>
        <authorList>
            <person name="Eastman K.E."/>
            <person name="Pendleton A.L."/>
            <person name="Shaikh M.A."/>
            <person name="Suttiyut T."/>
            <person name="Ogas R."/>
            <person name="Tomko P."/>
            <person name="Gavelis G."/>
            <person name="Widhalm J.R."/>
            <person name="Wisecaver J.H."/>
        </authorList>
    </citation>
    <scope>NUCLEOTIDE SEQUENCE</scope>
    <source>
        <strain evidence="2">ECLA1</strain>
    </source>
</reference>
<feature type="region of interest" description="Disordered" evidence="1">
    <location>
        <begin position="1"/>
        <end position="42"/>
    </location>
</feature>
<evidence type="ECO:0000256" key="1">
    <source>
        <dbReference type="SAM" id="MobiDB-lite"/>
    </source>
</evidence>
<dbReference type="EMBL" id="JAWDGP010001389">
    <property type="protein sequence ID" value="KAK3792062.1"/>
    <property type="molecule type" value="Genomic_DNA"/>
</dbReference>
<sequence length="42" mass="4808">MPTHRRIKDTCDQRDAQSQSGLGLATRDGNQRRSQEFSSHVH</sequence>
<dbReference type="AlphaFoldDB" id="A0AAE1E2Y9"/>
<gene>
    <name evidence="2" type="ORF">RRG08_055329</name>
</gene>
<evidence type="ECO:0000313" key="2">
    <source>
        <dbReference type="EMBL" id="KAK3792062.1"/>
    </source>
</evidence>
<comment type="caution">
    <text evidence="2">The sequence shown here is derived from an EMBL/GenBank/DDBJ whole genome shotgun (WGS) entry which is preliminary data.</text>
</comment>
<accession>A0AAE1E2Y9</accession>
<dbReference type="Proteomes" id="UP001283361">
    <property type="component" value="Unassembled WGS sequence"/>
</dbReference>
<protein>
    <submittedName>
        <fullName evidence="2">Uncharacterized protein</fullName>
    </submittedName>
</protein>